<feature type="transmembrane region" description="Helical" evidence="6">
    <location>
        <begin position="450"/>
        <end position="467"/>
    </location>
</feature>
<feature type="region of interest" description="Disordered" evidence="5">
    <location>
        <begin position="171"/>
        <end position="203"/>
    </location>
</feature>
<accession>A0A2T5G8G6</accession>
<dbReference type="AlphaFoldDB" id="A0A2T5G8G6"/>
<dbReference type="InterPro" id="IPR035952">
    <property type="entry name" value="Rhomboid-like_sf"/>
</dbReference>
<evidence type="ECO:0000256" key="2">
    <source>
        <dbReference type="ARBA" id="ARBA00022692"/>
    </source>
</evidence>
<dbReference type="GO" id="GO:0016020">
    <property type="term" value="C:membrane"/>
    <property type="evidence" value="ECO:0007669"/>
    <property type="project" value="UniProtKB-SubCell"/>
</dbReference>
<dbReference type="Proteomes" id="UP000244016">
    <property type="component" value="Unassembled WGS sequence"/>
</dbReference>
<dbReference type="InterPro" id="IPR022764">
    <property type="entry name" value="Peptidase_S54_rhomboid_dom"/>
</dbReference>
<dbReference type="Pfam" id="PF01694">
    <property type="entry name" value="Rhomboid"/>
    <property type="match status" value="1"/>
</dbReference>
<dbReference type="GO" id="GO:0004252">
    <property type="term" value="F:serine-type endopeptidase activity"/>
    <property type="evidence" value="ECO:0007669"/>
    <property type="project" value="InterPro"/>
</dbReference>
<keyword evidence="4 6" id="KW-0472">Membrane</keyword>
<name>A0A2T5G8G6_9BACL</name>
<proteinExistence type="predicted"/>
<feature type="transmembrane region" description="Helical" evidence="6">
    <location>
        <begin position="316"/>
        <end position="335"/>
    </location>
</feature>
<keyword evidence="8" id="KW-0378">Hydrolase</keyword>
<feature type="transmembrane region" description="Helical" evidence="6">
    <location>
        <begin position="401"/>
        <end position="430"/>
    </location>
</feature>
<evidence type="ECO:0000256" key="4">
    <source>
        <dbReference type="ARBA" id="ARBA00023136"/>
    </source>
</evidence>
<organism evidence="8 9">
    <name type="scientific">Brockia lithotrophica</name>
    <dbReference type="NCBI Taxonomy" id="933949"/>
    <lineage>
        <taxon>Bacteria</taxon>
        <taxon>Bacillati</taxon>
        <taxon>Bacillota</taxon>
        <taxon>Bacilli</taxon>
        <taxon>Bacillales</taxon>
        <taxon>Bacillales Family X. Incertae Sedis</taxon>
        <taxon>Brockia</taxon>
    </lineage>
</organism>
<protein>
    <submittedName>
        <fullName evidence="8">Rhomboid family serine protease</fullName>
    </submittedName>
</protein>
<dbReference type="EMBL" id="PEBW01000002">
    <property type="protein sequence ID" value="PTQ52485.1"/>
    <property type="molecule type" value="Genomic_DNA"/>
</dbReference>
<evidence type="ECO:0000313" key="9">
    <source>
        <dbReference type="Proteomes" id="UP000244016"/>
    </source>
</evidence>
<keyword evidence="2 6" id="KW-0812">Transmembrane</keyword>
<gene>
    <name evidence="8" type="ORF">BLITH_0664</name>
</gene>
<dbReference type="Gene3D" id="1.20.1540.10">
    <property type="entry name" value="Rhomboid-like"/>
    <property type="match status" value="1"/>
</dbReference>
<sequence length="469" mass="49591">MEGEVQGEATFWALVEAYIQRRGFRIVAWRDALDVRGVRPSVHLVEKAGDRVTYVRLFCAASGTFPLSEVVRATARMGEMLRRRFRVPSLEAVLLYVACGARAAGAPEGRVPSPGDGEVRVALSEVRGSMDFLLGMLSPADGGFVLSVAEVPTAGAGEIRLSLCSFGASGRRGPVREVSGPVSPSSAANGARSPGLSGAGEDPRTRLAERECAFWQEVLADGLRPRLPRYASWWSGSFSSSVLAGGLRRKGRGVSSPSDGSFEARPPMLGTYLLLGTSAVTYLLLSWPELADRVQECWVRHAGIFGLVLEGLGSSFVFGGFSSLVLAAFALYVLAPPVESAFGTARLITIYVGGGLLGVRWAEALSGAEAWGGTAALYALVGGLMSFLFRRRRLLGREFLVDAGVLLGITLLLLFAFASVHPVLAFGGLLGGSLLGVALTPELGASPVRTSFWALVAYGLFLAWGMLSA</sequence>
<dbReference type="GO" id="GO:0006508">
    <property type="term" value="P:proteolysis"/>
    <property type="evidence" value="ECO:0007669"/>
    <property type="project" value="UniProtKB-KW"/>
</dbReference>
<comment type="subcellular location">
    <subcellularLocation>
        <location evidence="1">Membrane</location>
        <topology evidence="1">Multi-pass membrane protein</topology>
    </subcellularLocation>
</comment>
<keyword evidence="3 6" id="KW-1133">Transmembrane helix</keyword>
<dbReference type="SUPFAM" id="SSF144091">
    <property type="entry name" value="Rhomboid-like"/>
    <property type="match status" value="1"/>
</dbReference>
<feature type="transmembrane region" description="Helical" evidence="6">
    <location>
        <begin position="370"/>
        <end position="389"/>
    </location>
</feature>
<evidence type="ECO:0000256" key="6">
    <source>
        <dbReference type="SAM" id="Phobius"/>
    </source>
</evidence>
<feature type="transmembrane region" description="Helical" evidence="6">
    <location>
        <begin position="347"/>
        <end position="364"/>
    </location>
</feature>
<evidence type="ECO:0000313" key="8">
    <source>
        <dbReference type="EMBL" id="PTQ52485.1"/>
    </source>
</evidence>
<evidence type="ECO:0000259" key="7">
    <source>
        <dbReference type="Pfam" id="PF01694"/>
    </source>
</evidence>
<evidence type="ECO:0000256" key="1">
    <source>
        <dbReference type="ARBA" id="ARBA00004141"/>
    </source>
</evidence>
<evidence type="ECO:0000256" key="3">
    <source>
        <dbReference type="ARBA" id="ARBA00022989"/>
    </source>
</evidence>
<evidence type="ECO:0000256" key="5">
    <source>
        <dbReference type="SAM" id="MobiDB-lite"/>
    </source>
</evidence>
<comment type="caution">
    <text evidence="8">The sequence shown here is derived from an EMBL/GenBank/DDBJ whole genome shotgun (WGS) entry which is preliminary data.</text>
</comment>
<keyword evidence="8" id="KW-0645">Protease</keyword>
<reference evidence="8 9" key="1">
    <citation type="submission" date="2017-08" db="EMBL/GenBank/DDBJ databases">
        <title>Burning lignite coal seam in the remote Altai Mountains harbors a hydrogen-driven thermophilic microbial community.</title>
        <authorList>
            <person name="Kadnikov V.V."/>
            <person name="Mardanov A.V."/>
            <person name="Ivasenko D."/>
            <person name="Beletsky A.V."/>
            <person name="Karnachuk O.V."/>
            <person name="Ravin N.V."/>
        </authorList>
    </citation>
    <scope>NUCLEOTIDE SEQUENCE [LARGE SCALE GENOMIC DNA]</scope>
    <source>
        <strain evidence="8">AL31</strain>
    </source>
</reference>
<feature type="domain" description="Peptidase S54 rhomboid" evidence="7">
    <location>
        <begin position="314"/>
        <end position="440"/>
    </location>
</feature>